<gene>
    <name evidence="2" type="ORF">Clacol_001979</name>
</gene>
<feature type="compositionally biased region" description="Basic and acidic residues" evidence="1">
    <location>
        <begin position="349"/>
        <end position="363"/>
    </location>
</feature>
<organism evidence="2 3">
    <name type="scientific">Clathrus columnatus</name>
    <dbReference type="NCBI Taxonomy" id="1419009"/>
    <lineage>
        <taxon>Eukaryota</taxon>
        <taxon>Fungi</taxon>
        <taxon>Dikarya</taxon>
        <taxon>Basidiomycota</taxon>
        <taxon>Agaricomycotina</taxon>
        <taxon>Agaricomycetes</taxon>
        <taxon>Phallomycetidae</taxon>
        <taxon>Phallales</taxon>
        <taxon>Clathraceae</taxon>
        <taxon>Clathrus</taxon>
    </lineage>
</organism>
<evidence type="ECO:0000313" key="3">
    <source>
        <dbReference type="Proteomes" id="UP001050691"/>
    </source>
</evidence>
<dbReference type="AlphaFoldDB" id="A0AAV5A3D6"/>
<reference evidence="2" key="1">
    <citation type="submission" date="2021-10" db="EMBL/GenBank/DDBJ databases">
        <title>De novo Genome Assembly of Clathrus columnatus (Basidiomycota, Fungi) Using Illumina and Nanopore Sequence Data.</title>
        <authorList>
            <person name="Ogiso-Tanaka E."/>
            <person name="Itagaki H."/>
            <person name="Hosoya T."/>
            <person name="Hosaka K."/>
        </authorList>
    </citation>
    <scope>NUCLEOTIDE SEQUENCE</scope>
    <source>
        <strain evidence="2">MO-923</strain>
    </source>
</reference>
<proteinExistence type="predicted"/>
<evidence type="ECO:0000256" key="1">
    <source>
        <dbReference type="SAM" id="MobiDB-lite"/>
    </source>
</evidence>
<sequence>MTHDHSEAEWHSIRPWSHRIAFQVREITSVSITFILRSVVASHSEALATLGEDSDDDEDTRVPTILDALNGGLVVKVNDNHWQPVIVNVDDNEEAIVIVYGLHPRKRYEIQLHIVAYDEHIVEEINTTSVNEIVSVPPLSTVPDPENRDIPPTLTPPMTPVRSSPPRPINPEERAPQLRKQISLFAAEREDLISQLKITRRESQRTEAALKSEIESLKRASEKHSAVEHRTRQKVLALQEAVKQANTAASDIEQKVKGIEDLLPSLNQQAKEAQTLHNRTKRELERKKTELGMSLGEGTKAVQNLQGELNTICVKMDKLTGKKEKLEKETIPHLEEKLKELRDSLERLEVQNDDERHDEESHSTRNWVSPIQRPSPQQRSSFPPSISFGSNNVSGRHVFHSPHLSDFTSYGSSNIPALLSSYSQNLPSRDSGKDHPQHSSSEQQN</sequence>
<keyword evidence="3" id="KW-1185">Reference proteome</keyword>
<feature type="region of interest" description="Disordered" evidence="1">
    <location>
        <begin position="137"/>
        <end position="172"/>
    </location>
</feature>
<dbReference type="Proteomes" id="UP001050691">
    <property type="component" value="Unassembled WGS sequence"/>
</dbReference>
<feature type="compositionally biased region" description="Polar residues" evidence="1">
    <location>
        <begin position="406"/>
        <end position="428"/>
    </location>
</feature>
<feature type="compositionally biased region" description="Pro residues" evidence="1">
    <location>
        <begin position="153"/>
        <end position="169"/>
    </location>
</feature>
<protein>
    <submittedName>
        <fullName evidence="2">Uncharacterized protein</fullName>
    </submittedName>
</protein>
<accession>A0AAV5A3D6</accession>
<evidence type="ECO:0000313" key="2">
    <source>
        <dbReference type="EMBL" id="GJJ07774.1"/>
    </source>
</evidence>
<feature type="region of interest" description="Disordered" evidence="1">
    <location>
        <begin position="349"/>
        <end position="445"/>
    </location>
</feature>
<name>A0AAV5A3D6_9AGAM</name>
<feature type="compositionally biased region" description="Low complexity" evidence="1">
    <location>
        <begin position="369"/>
        <end position="388"/>
    </location>
</feature>
<comment type="caution">
    <text evidence="2">The sequence shown here is derived from an EMBL/GenBank/DDBJ whole genome shotgun (WGS) entry which is preliminary data.</text>
</comment>
<dbReference type="EMBL" id="BPWL01000002">
    <property type="protein sequence ID" value="GJJ07774.1"/>
    <property type="molecule type" value="Genomic_DNA"/>
</dbReference>